<proteinExistence type="predicted"/>
<keyword evidence="3" id="KW-1185">Reference proteome</keyword>
<dbReference type="InterPro" id="IPR054339">
    <property type="entry name" value="GMT_wHTH"/>
</dbReference>
<evidence type="ECO:0000259" key="1">
    <source>
        <dbReference type="Pfam" id="PF22560"/>
    </source>
</evidence>
<sequence length="428" mass="48382">MARKPYEWPADGSPAIIQQHSVAKHDVLRAYLLNYIQTLVVSPQQDQLRVTLVDGFAGGGIYRHDATRETIYGSPFALLESAKSAAEMLNHGRQKPLHMDIDYFFVEVDRNAHASLQRTLIDQGYGERIGRDIHLINSAFETQIEPILQFIAKKSPKSGRSIFLLDQYGYSEVPTAQIRGIFDVLPAAEVILTFNVDSFLTYASDSPATRKTLTDIGIPDVLRGRTIDDIKRNEKDWRLYIQSCLYRELVEACGARFYTLFFIRTEGHGDYWLVHLSQHPRARDVMARVHWSKNNHFIHYGGAGIDMFRVLGYSADRDRAFTGQAAFGFCFDDIAGESSVSSLMEQLPQLIYAHDEGLSFGELFATTCNLSPADSARYKHALERLVQHKEIEVVGTDGARRFKASTITDKDQLLPAAQKTFHFLKPLD</sequence>
<organism evidence="2 3">
    <name type="scientific">Pseudomarimonas arenosa</name>
    <dbReference type="NCBI Taxonomy" id="2774145"/>
    <lineage>
        <taxon>Bacteria</taxon>
        <taxon>Pseudomonadati</taxon>
        <taxon>Pseudomonadota</taxon>
        <taxon>Gammaproteobacteria</taxon>
        <taxon>Lysobacterales</taxon>
        <taxon>Lysobacteraceae</taxon>
        <taxon>Pseudomarimonas</taxon>
    </lineage>
</organism>
<reference evidence="2 3" key="1">
    <citation type="submission" date="2020-09" db="EMBL/GenBank/DDBJ databases">
        <title>Pseudoxanthomonas sp. CAU 1598 isolated from sand of Yaerae Beach.</title>
        <authorList>
            <person name="Kim W."/>
        </authorList>
    </citation>
    <scope>NUCLEOTIDE SEQUENCE [LARGE SCALE GENOMIC DNA]</scope>
    <source>
        <strain evidence="2 3">CAU 1598</strain>
    </source>
</reference>
<dbReference type="EMBL" id="JACYTR010000002">
    <property type="protein sequence ID" value="MBD8524418.1"/>
    <property type="molecule type" value="Genomic_DNA"/>
</dbReference>
<name>A0AAW3ZE27_9GAMM</name>
<dbReference type="InterPro" id="IPR031009">
    <property type="entry name" value="Tcm_partner"/>
</dbReference>
<dbReference type="Pfam" id="PF22560">
    <property type="entry name" value="GMT-wHTH"/>
    <property type="match status" value="1"/>
</dbReference>
<evidence type="ECO:0000313" key="2">
    <source>
        <dbReference type="EMBL" id="MBD8524418.1"/>
    </source>
</evidence>
<dbReference type="Proteomes" id="UP000613768">
    <property type="component" value="Unassembled WGS sequence"/>
</dbReference>
<gene>
    <name evidence="2" type="primary">tcmP</name>
    <name evidence="2" type="ORF">IFO71_01570</name>
</gene>
<feature type="domain" description="GMT-like wHTH" evidence="1">
    <location>
        <begin position="312"/>
        <end position="398"/>
    </location>
</feature>
<protein>
    <submittedName>
        <fullName evidence="2">Three-Cys-motif partner protein TcmP</fullName>
    </submittedName>
</protein>
<accession>A0AAW3ZE27</accession>
<comment type="caution">
    <text evidence="2">The sequence shown here is derived from an EMBL/GenBank/DDBJ whole genome shotgun (WGS) entry which is preliminary data.</text>
</comment>
<dbReference type="AlphaFoldDB" id="A0AAW3ZE27"/>
<dbReference type="NCBIfam" id="TIGR04474">
    <property type="entry name" value="tcm_partner"/>
    <property type="match status" value="1"/>
</dbReference>
<evidence type="ECO:0000313" key="3">
    <source>
        <dbReference type="Proteomes" id="UP000613768"/>
    </source>
</evidence>
<dbReference type="RefSeq" id="WP_192027763.1">
    <property type="nucleotide sequence ID" value="NZ_JACYTR010000002.1"/>
</dbReference>